<dbReference type="InterPro" id="IPR007694">
    <property type="entry name" value="DNA_helicase_DnaB-like_C"/>
</dbReference>
<accession>A0AAX3BEJ4</accession>
<dbReference type="Pfam" id="PF00772">
    <property type="entry name" value="DnaB"/>
    <property type="match status" value="1"/>
</dbReference>
<evidence type="ECO:0000313" key="15">
    <source>
        <dbReference type="Proteomes" id="UP001056539"/>
    </source>
</evidence>
<keyword evidence="3 12" id="KW-0235">DNA replication</keyword>
<dbReference type="NCBIfam" id="TIGR00665">
    <property type="entry name" value="DnaB"/>
    <property type="match status" value="1"/>
</dbReference>
<dbReference type="RefSeq" id="WP_271435898.1">
    <property type="nucleotide sequence ID" value="NZ_CP073355.1"/>
</dbReference>
<dbReference type="InterPro" id="IPR036185">
    <property type="entry name" value="DNA_heli_DnaB-like_N_sf"/>
</dbReference>
<dbReference type="Gene3D" id="1.10.860.10">
    <property type="entry name" value="DNAb Helicase, Chain A"/>
    <property type="match status" value="1"/>
</dbReference>
<keyword evidence="15" id="KW-1185">Reference proteome</keyword>
<evidence type="ECO:0000256" key="8">
    <source>
        <dbReference type="ARBA" id="ARBA00023125"/>
    </source>
</evidence>
<evidence type="ECO:0000259" key="13">
    <source>
        <dbReference type="PROSITE" id="PS51199"/>
    </source>
</evidence>
<dbReference type="EC" id="5.6.2.3" evidence="11 12"/>
<dbReference type="GO" id="GO:0016787">
    <property type="term" value="F:hydrolase activity"/>
    <property type="evidence" value="ECO:0007669"/>
    <property type="project" value="UniProtKB-KW"/>
</dbReference>
<dbReference type="SUPFAM" id="SSF48024">
    <property type="entry name" value="N-terminal domain of DnaB helicase"/>
    <property type="match status" value="1"/>
</dbReference>
<dbReference type="EMBL" id="CP073355">
    <property type="protein sequence ID" value="URA10769.1"/>
    <property type="molecule type" value="Genomic_DNA"/>
</dbReference>
<dbReference type="InterPro" id="IPR007693">
    <property type="entry name" value="DNA_helicase_DnaB-like_N"/>
</dbReference>
<reference evidence="14" key="1">
    <citation type="submission" date="2021-04" db="EMBL/GenBank/DDBJ databases">
        <authorList>
            <person name="Postec A."/>
        </authorList>
    </citation>
    <scope>NUCLEOTIDE SEQUENCE</scope>
    <source>
        <strain evidence="14">F1F22</strain>
    </source>
</reference>
<evidence type="ECO:0000256" key="10">
    <source>
        <dbReference type="ARBA" id="ARBA00048954"/>
    </source>
</evidence>
<evidence type="ECO:0000256" key="3">
    <source>
        <dbReference type="ARBA" id="ARBA00022705"/>
    </source>
</evidence>
<keyword evidence="9" id="KW-0413">Isomerase</keyword>
<dbReference type="PANTHER" id="PTHR30153:SF2">
    <property type="entry name" value="REPLICATIVE DNA HELICASE"/>
    <property type="match status" value="1"/>
</dbReference>
<evidence type="ECO:0000256" key="12">
    <source>
        <dbReference type="RuleBase" id="RU362085"/>
    </source>
</evidence>
<evidence type="ECO:0000256" key="9">
    <source>
        <dbReference type="ARBA" id="ARBA00023235"/>
    </source>
</evidence>
<dbReference type="AlphaFoldDB" id="A0AAX3BEJ4"/>
<evidence type="ECO:0000256" key="11">
    <source>
        <dbReference type="NCBIfam" id="TIGR00665"/>
    </source>
</evidence>
<dbReference type="Pfam" id="PF03796">
    <property type="entry name" value="DnaB_C"/>
    <property type="match status" value="1"/>
</dbReference>
<comment type="catalytic activity">
    <reaction evidence="10 12">
        <text>ATP + H2O = ADP + phosphate + H(+)</text>
        <dbReference type="Rhea" id="RHEA:13065"/>
        <dbReference type="ChEBI" id="CHEBI:15377"/>
        <dbReference type="ChEBI" id="CHEBI:15378"/>
        <dbReference type="ChEBI" id="CHEBI:30616"/>
        <dbReference type="ChEBI" id="CHEBI:43474"/>
        <dbReference type="ChEBI" id="CHEBI:456216"/>
        <dbReference type="EC" id="5.6.2.3"/>
    </reaction>
</comment>
<keyword evidence="8 12" id="KW-0238">DNA-binding</keyword>
<keyword evidence="7 12" id="KW-0067">ATP-binding</keyword>
<keyword evidence="5 12" id="KW-0378">Hydrolase</keyword>
<evidence type="ECO:0000256" key="4">
    <source>
        <dbReference type="ARBA" id="ARBA00022741"/>
    </source>
</evidence>
<keyword evidence="4 12" id="KW-0547">Nucleotide-binding</keyword>
<dbReference type="KEGG" id="taqu:KDW03_02910"/>
<evidence type="ECO:0000313" key="14">
    <source>
        <dbReference type="EMBL" id="URA10769.1"/>
    </source>
</evidence>
<proteinExistence type="inferred from homology"/>
<evidence type="ECO:0000256" key="6">
    <source>
        <dbReference type="ARBA" id="ARBA00022806"/>
    </source>
</evidence>
<dbReference type="GO" id="GO:0005524">
    <property type="term" value="F:ATP binding"/>
    <property type="evidence" value="ECO:0007669"/>
    <property type="project" value="UniProtKB-UniRule"/>
</dbReference>
<dbReference type="InterPro" id="IPR007692">
    <property type="entry name" value="DNA_helicase_DnaB"/>
</dbReference>
<dbReference type="GO" id="GO:0006269">
    <property type="term" value="P:DNA replication, synthesis of primer"/>
    <property type="evidence" value="ECO:0007669"/>
    <property type="project" value="UniProtKB-UniRule"/>
</dbReference>
<dbReference type="GO" id="GO:0005829">
    <property type="term" value="C:cytosol"/>
    <property type="evidence" value="ECO:0007669"/>
    <property type="project" value="TreeGrafter"/>
</dbReference>
<dbReference type="Gene3D" id="3.40.50.300">
    <property type="entry name" value="P-loop containing nucleotide triphosphate hydrolases"/>
    <property type="match status" value="1"/>
</dbReference>
<evidence type="ECO:0000256" key="1">
    <source>
        <dbReference type="ARBA" id="ARBA00008428"/>
    </source>
</evidence>
<dbReference type="Proteomes" id="UP001056539">
    <property type="component" value="Chromosome"/>
</dbReference>
<comment type="similarity">
    <text evidence="1 12">Belongs to the helicase family. DnaB subfamily.</text>
</comment>
<name>A0AAX3BEJ4_9SPIR</name>
<dbReference type="GO" id="GO:0003677">
    <property type="term" value="F:DNA binding"/>
    <property type="evidence" value="ECO:0007669"/>
    <property type="project" value="UniProtKB-UniRule"/>
</dbReference>
<evidence type="ECO:0000256" key="5">
    <source>
        <dbReference type="ARBA" id="ARBA00022801"/>
    </source>
</evidence>
<reference evidence="14" key="2">
    <citation type="submission" date="2022-06" db="EMBL/GenBank/DDBJ databases">
        <title>Thermospira aquatica gen. nov., sp. nov.</title>
        <authorList>
            <person name="Ben Ali Gam Z."/>
            <person name="Labat M."/>
        </authorList>
    </citation>
    <scope>NUCLEOTIDE SEQUENCE</scope>
    <source>
        <strain evidence="14">F1F22</strain>
    </source>
</reference>
<gene>
    <name evidence="14" type="primary">dnaB</name>
    <name evidence="14" type="ORF">KDW03_02910</name>
</gene>
<dbReference type="PANTHER" id="PTHR30153">
    <property type="entry name" value="REPLICATIVE DNA HELICASE DNAB"/>
    <property type="match status" value="1"/>
</dbReference>
<dbReference type="InterPro" id="IPR027417">
    <property type="entry name" value="P-loop_NTPase"/>
</dbReference>
<organism evidence="14 15">
    <name type="scientific">Thermospira aquatica</name>
    <dbReference type="NCBI Taxonomy" id="2828656"/>
    <lineage>
        <taxon>Bacteria</taxon>
        <taxon>Pseudomonadati</taxon>
        <taxon>Spirochaetota</taxon>
        <taxon>Spirochaetia</taxon>
        <taxon>Brevinematales</taxon>
        <taxon>Thermospiraceae</taxon>
        <taxon>Thermospira</taxon>
    </lineage>
</organism>
<evidence type="ECO:0000256" key="2">
    <source>
        <dbReference type="ARBA" id="ARBA00022515"/>
    </source>
</evidence>
<dbReference type="GO" id="GO:0043139">
    <property type="term" value="F:5'-3' DNA helicase activity"/>
    <property type="evidence" value="ECO:0007669"/>
    <property type="project" value="UniProtKB-EC"/>
</dbReference>
<comment type="function">
    <text evidence="12">The main replicative DNA helicase, it participates in initiation and elongation during chromosome replication. Travels ahead of the DNA replisome, separating dsDNA into templates for DNA synthesis. A processive ATP-dependent 5'-3' DNA helicase it has DNA-dependent ATPase activity.</text>
</comment>
<sequence length="461" mass="52010">MAGEELLKRLPPYSSEAEKALLGVMLKTPRILSEVGELTEEDFFDERHRLIYRAMLDLSNHGGGIDPVTVAEWLERKQLLERAGGRAYLAQIQDVPVMVSHFGSYKNILLEKSLLRSLIGAAENIIRDCYESQSDAEEICNTAEKRIFDVTNRRLRGDIVHIKDVLMNSVNTVELHKQGQVVFSGYTTGYREIDEKILGLQRQDMIVLAARPSMGKTAFALNIALRLTEIQPETAVLLFSLEMSNLEIAFRAISCASRIPLHKIRSAKITKEEMSLLVSTAGELSHRKILLDDTPAISLNELRSKARRAKSRYPELGLIIIDHIQLIRTTDSIINNRVQELSYISRSLKALAKELDLPVIVLSQLSRAVDQREDHRPILSDLRDSGAIEQDADLVMFLYREEYYKPQTEKKNIVEVIIAKHRNGSVGTLELAFFGETTRFEELEKSFISVSGSDSGGGREF</sequence>
<dbReference type="PROSITE" id="PS51199">
    <property type="entry name" value="SF4_HELICASE"/>
    <property type="match status" value="1"/>
</dbReference>
<keyword evidence="2 12" id="KW-0639">Primosome</keyword>
<dbReference type="InterPro" id="IPR016136">
    <property type="entry name" value="DNA_helicase_N/primase_C"/>
</dbReference>
<dbReference type="CDD" id="cd00984">
    <property type="entry name" value="DnaB_C"/>
    <property type="match status" value="1"/>
</dbReference>
<dbReference type="SUPFAM" id="SSF52540">
    <property type="entry name" value="P-loop containing nucleoside triphosphate hydrolases"/>
    <property type="match status" value="1"/>
</dbReference>
<dbReference type="GO" id="GO:1990077">
    <property type="term" value="C:primosome complex"/>
    <property type="evidence" value="ECO:0007669"/>
    <property type="project" value="UniProtKB-UniRule"/>
</dbReference>
<protein>
    <recommendedName>
        <fullName evidence="11 12">Replicative DNA helicase</fullName>
        <ecNumber evidence="11 12">5.6.2.3</ecNumber>
    </recommendedName>
</protein>
<evidence type="ECO:0000256" key="7">
    <source>
        <dbReference type="ARBA" id="ARBA00022840"/>
    </source>
</evidence>
<feature type="domain" description="SF4 helicase" evidence="13">
    <location>
        <begin position="179"/>
        <end position="447"/>
    </location>
</feature>
<keyword evidence="6 12" id="KW-0347">Helicase</keyword>